<evidence type="ECO:0000313" key="2">
    <source>
        <dbReference type="Proteomes" id="UP000554482"/>
    </source>
</evidence>
<protein>
    <submittedName>
        <fullName evidence="1">Uncharacterized protein</fullName>
    </submittedName>
</protein>
<name>A0A7J6VAB9_THATH</name>
<feature type="non-terminal residue" evidence="1">
    <location>
        <position position="120"/>
    </location>
</feature>
<dbReference type="EMBL" id="JABWDY010035372">
    <property type="protein sequence ID" value="KAF5182034.1"/>
    <property type="molecule type" value="Genomic_DNA"/>
</dbReference>
<reference evidence="1 2" key="1">
    <citation type="submission" date="2020-06" db="EMBL/GenBank/DDBJ databases">
        <title>Transcriptomic and genomic resources for Thalictrum thalictroides and T. hernandezii: Facilitating candidate gene discovery in an emerging model plant lineage.</title>
        <authorList>
            <person name="Arias T."/>
            <person name="Riano-Pachon D.M."/>
            <person name="Di Stilio V.S."/>
        </authorList>
    </citation>
    <scope>NUCLEOTIDE SEQUENCE [LARGE SCALE GENOMIC DNA]</scope>
    <source>
        <strain evidence="2">cv. WT478/WT964</strain>
        <tissue evidence="1">Leaves</tissue>
    </source>
</reference>
<comment type="caution">
    <text evidence="1">The sequence shown here is derived from an EMBL/GenBank/DDBJ whole genome shotgun (WGS) entry which is preliminary data.</text>
</comment>
<gene>
    <name evidence="1" type="ORF">FRX31_028379</name>
</gene>
<keyword evidence="2" id="KW-1185">Reference proteome</keyword>
<accession>A0A7J6VAB9</accession>
<evidence type="ECO:0000313" key="1">
    <source>
        <dbReference type="EMBL" id="KAF5182034.1"/>
    </source>
</evidence>
<sequence>RVAAGIGCSHGKEVVTDLNYKKATAGSSSKEPSSNVENSDEYIAAGGDFVRALISQLVYEQPCLLSDHVLSQDQVNLNALLKLPSSFLWSNTPPKSSVSFSTYRTSLVKYLGASVDYQSP</sequence>
<proteinExistence type="predicted"/>
<dbReference type="Proteomes" id="UP000554482">
    <property type="component" value="Unassembled WGS sequence"/>
</dbReference>
<dbReference type="AlphaFoldDB" id="A0A7J6VAB9"/>
<organism evidence="1 2">
    <name type="scientific">Thalictrum thalictroides</name>
    <name type="common">Rue-anemone</name>
    <name type="synonym">Anemone thalictroides</name>
    <dbReference type="NCBI Taxonomy" id="46969"/>
    <lineage>
        <taxon>Eukaryota</taxon>
        <taxon>Viridiplantae</taxon>
        <taxon>Streptophyta</taxon>
        <taxon>Embryophyta</taxon>
        <taxon>Tracheophyta</taxon>
        <taxon>Spermatophyta</taxon>
        <taxon>Magnoliopsida</taxon>
        <taxon>Ranunculales</taxon>
        <taxon>Ranunculaceae</taxon>
        <taxon>Thalictroideae</taxon>
        <taxon>Thalictrum</taxon>
    </lineage>
</organism>